<evidence type="ECO:0000313" key="3">
    <source>
        <dbReference type="Proteomes" id="UP000232133"/>
    </source>
</evidence>
<evidence type="ECO:0000256" key="1">
    <source>
        <dbReference type="SAM" id="MobiDB-lite"/>
    </source>
</evidence>
<dbReference type="Proteomes" id="UP000232133">
    <property type="component" value="Chromosome"/>
</dbReference>
<organism evidence="2 3">
    <name type="scientific">Methanobrevibacter smithii</name>
    <dbReference type="NCBI Taxonomy" id="2173"/>
    <lineage>
        <taxon>Archaea</taxon>
        <taxon>Methanobacteriati</taxon>
        <taxon>Methanobacteriota</taxon>
        <taxon>Methanomada group</taxon>
        <taxon>Methanobacteria</taxon>
        <taxon>Methanobacteriales</taxon>
        <taxon>Methanobacteriaceae</taxon>
        <taxon>Methanobrevibacter</taxon>
    </lineage>
</organism>
<dbReference type="AlphaFoldDB" id="A0A2H4U8G1"/>
<evidence type="ECO:0000313" key="2">
    <source>
        <dbReference type="EMBL" id="ATZ60393.1"/>
    </source>
</evidence>
<feature type="region of interest" description="Disordered" evidence="1">
    <location>
        <begin position="86"/>
        <end position="116"/>
    </location>
</feature>
<gene>
    <name evidence="2" type="ORF">BK798_08170</name>
</gene>
<dbReference type="EMBL" id="CP017803">
    <property type="protein sequence ID" value="ATZ60393.1"/>
    <property type="molecule type" value="Genomic_DNA"/>
</dbReference>
<accession>A0A2H4U8G1</accession>
<protein>
    <submittedName>
        <fullName evidence="2">Uncharacterized protein</fullName>
    </submittedName>
</protein>
<proteinExistence type="predicted"/>
<sequence length="153" mass="18026">MGFYSTKTSEEKRVKQLTGDIHLSEEFKEEIKNRDIPIYQGYNIQKRLRFEVEQGQLKGDEVDSRLMELLEENSKNNVSNIYTQEIKKDSDSPNRIPPRPQTNEFKIPPRARDGKTFSTDLTQKEMLEKIIKQNQKIINQNKIIIEELKKVSK</sequence>
<reference evidence="2 3" key="1">
    <citation type="submission" date="2016-10" db="EMBL/GenBank/DDBJ databases">
        <authorList>
            <person name="Varghese N."/>
        </authorList>
    </citation>
    <scope>NUCLEOTIDE SEQUENCE [LARGE SCALE GENOMIC DNA]</scope>
    <source>
        <strain evidence="2 3">KB11</strain>
    </source>
</reference>
<name>A0A2H4U8G1_METSM</name>
<dbReference type="RefSeq" id="WP_100815773.1">
    <property type="nucleotide sequence ID" value="NZ_AP025586.1"/>
</dbReference>
<dbReference type="GeneID" id="71696026"/>